<organism evidence="1 2">
    <name type="scientific">Protea cynaroides</name>
    <dbReference type="NCBI Taxonomy" id="273540"/>
    <lineage>
        <taxon>Eukaryota</taxon>
        <taxon>Viridiplantae</taxon>
        <taxon>Streptophyta</taxon>
        <taxon>Embryophyta</taxon>
        <taxon>Tracheophyta</taxon>
        <taxon>Spermatophyta</taxon>
        <taxon>Magnoliopsida</taxon>
        <taxon>Proteales</taxon>
        <taxon>Proteaceae</taxon>
        <taxon>Protea</taxon>
    </lineage>
</organism>
<accession>A0A9Q0GUG1</accession>
<dbReference type="PANTHER" id="PTHR34937">
    <property type="entry name" value="OS08G0559800 PROTEIN"/>
    <property type="match status" value="1"/>
</dbReference>
<proteinExistence type="predicted"/>
<dbReference type="AlphaFoldDB" id="A0A9Q0GUG1"/>
<evidence type="ECO:0000313" key="1">
    <source>
        <dbReference type="EMBL" id="KAJ4953789.1"/>
    </source>
</evidence>
<sequence length="179" mass="20337">MGFAKNSDIAALHYFGDPWGGFSNNITNCFGDLAREAAKSTKSKLEGSFNRLKVLAHKAIKKPDESARLRDEALWEKEEVYRSNAKLSEQLAETLRLKDELSKQEEDSARLLDEDAKSRDSSCLEIEATTEMLVTGIEKIFRKVRNFKDFSSFRLPRSQKYNGLPVVAYGIIKRTIKIV</sequence>
<dbReference type="OrthoDB" id="1682775at2759"/>
<dbReference type="EMBL" id="JAMYWD010000012">
    <property type="protein sequence ID" value="KAJ4953789.1"/>
    <property type="molecule type" value="Genomic_DNA"/>
</dbReference>
<reference evidence="1" key="1">
    <citation type="journal article" date="2023" name="Plant J.">
        <title>The genome of the king protea, Protea cynaroides.</title>
        <authorList>
            <person name="Chang J."/>
            <person name="Duong T.A."/>
            <person name="Schoeman C."/>
            <person name="Ma X."/>
            <person name="Roodt D."/>
            <person name="Barker N."/>
            <person name="Li Z."/>
            <person name="Van de Peer Y."/>
            <person name="Mizrachi E."/>
        </authorList>
    </citation>
    <scope>NUCLEOTIDE SEQUENCE</scope>
    <source>
        <tissue evidence="1">Young leaves</tissue>
    </source>
</reference>
<protein>
    <submittedName>
        <fullName evidence="1">Uncharacterized protein</fullName>
    </submittedName>
</protein>
<dbReference type="PANTHER" id="PTHR34937:SF1">
    <property type="entry name" value="PARAMYOSIN"/>
    <property type="match status" value="1"/>
</dbReference>
<dbReference type="Proteomes" id="UP001141806">
    <property type="component" value="Unassembled WGS sequence"/>
</dbReference>
<name>A0A9Q0GUG1_9MAGN</name>
<keyword evidence="2" id="KW-1185">Reference proteome</keyword>
<dbReference type="InterPro" id="IPR040300">
    <property type="entry name" value="At3g49055-like"/>
</dbReference>
<evidence type="ECO:0000313" key="2">
    <source>
        <dbReference type="Proteomes" id="UP001141806"/>
    </source>
</evidence>
<gene>
    <name evidence="1" type="ORF">NE237_030621</name>
</gene>
<comment type="caution">
    <text evidence="1">The sequence shown here is derived from an EMBL/GenBank/DDBJ whole genome shotgun (WGS) entry which is preliminary data.</text>
</comment>